<comment type="catalytic activity">
    <reaction evidence="6 9">
        <text>(2S)-2-hydroxy-3-oxobutyl phosphate + 5-amino-6-(D-ribitylamino)uracil = 6,7-dimethyl-8-(1-D-ribityl)lumazine + phosphate + 2 H2O + H(+)</text>
        <dbReference type="Rhea" id="RHEA:26152"/>
        <dbReference type="ChEBI" id="CHEBI:15377"/>
        <dbReference type="ChEBI" id="CHEBI:15378"/>
        <dbReference type="ChEBI" id="CHEBI:15934"/>
        <dbReference type="ChEBI" id="CHEBI:43474"/>
        <dbReference type="ChEBI" id="CHEBI:58201"/>
        <dbReference type="ChEBI" id="CHEBI:58830"/>
        <dbReference type="EC" id="2.5.1.78"/>
    </reaction>
</comment>
<dbReference type="OrthoDB" id="9809709at2"/>
<dbReference type="STRING" id="561229.Dd1591_3089"/>
<proteinExistence type="inferred from homology"/>
<evidence type="ECO:0000256" key="2">
    <source>
        <dbReference type="ARBA" id="ARBA00007424"/>
    </source>
</evidence>
<reference evidence="10 11" key="1">
    <citation type="submission" date="2009-06" db="EMBL/GenBank/DDBJ databases">
        <title>Complete sequence of Dickeya zeae Ech1591.</title>
        <authorList>
            <consortium name="US DOE Joint Genome Institute"/>
            <person name="Lucas S."/>
            <person name="Copeland A."/>
            <person name="Lapidus A."/>
            <person name="Glavina del Rio T."/>
            <person name="Tice H."/>
            <person name="Bruce D."/>
            <person name="Goodwin L."/>
            <person name="Pitluck S."/>
            <person name="Chertkov O."/>
            <person name="Brettin T."/>
            <person name="Detter J.C."/>
            <person name="Han C."/>
            <person name="Larimer F."/>
            <person name="Land M."/>
            <person name="Hauser L."/>
            <person name="Kyrpides N."/>
            <person name="Ovchinnikova G."/>
            <person name="Balakrishnan V."/>
            <person name="Glasner J."/>
            <person name="Perna N.T."/>
        </authorList>
    </citation>
    <scope>NUCLEOTIDE SEQUENCE [LARGE SCALE GENOMIC DNA]</scope>
    <source>
        <strain evidence="10 11">Ech1591</strain>
    </source>
</reference>
<dbReference type="NCBIfam" id="TIGR00114">
    <property type="entry name" value="lumazine-synth"/>
    <property type="match status" value="1"/>
</dbReference>
<dbReference type="InterPro" id="IPR034964">
    <property type="entry name" value="LS"/>
</dbReference>
<feature type="binding site" evidence="9">
    <location>
        <begin position="81"/>
        <end position="83"/>
    </location>
    <ligand>
        <name>5-amino-6-(D-ribitylamino)uracil</name>
        <dbReference type="ChEBI" id="CHEBI:15934"/>
    </ligand>
</feature>
<dbReference type="CDD" id="cd09209">
    <property type="entry name" value="Lumazine_synthase-I"/>
    <property type="match status" value="1"/>
</dbReference>
<evidence type="ECO:0000256" key="4">
    <source>
        <dbReference type="ARBA" id="ARBA00022619"/>
    </source>
</evidence>
<dbReference type="GO" id="GO:0000906">
    <property type="term" value="F:6,7-dimethyl-8-ribityllumazine synthase activity"/>
    <property type="evidence" value="ECO:0007669"/>
    <property type="project" value="UniProtKB-UniRule"/>
</dbReference>
<dbReference type="HAMAP" id="MF_00178">
    <property type="entry name" value="Lumazine_synth"/>
    <property type="match status" value="1"/>
</dbReference>
<dbReference type="UniPathway" id="UPA00275">
    <property type="reaction ID" value="UER00404"/>
</dbReference>
<feature type="binding site" evidence="9">
    <location>
        <begin position="57"/>
        <end position="59"/>
    </location>
    <ligand>
        <name>5-amino-6-(D-ribitylamino)uracil</name>
        <dbReference type="ChEBI" id="CHEBI:15934"/>
    </ligand>
</feature>
<evidence type="ECO:0000313" key="11">
    <source>
        <dbReference type="Proteomes" id="UP000002735"/>
    </source>
</evidence>
<evidence type="ECO:0000256" key="7">
    <source>
        <dbReference type="ARBA" id="ARBA00058151"/>
    </source>
</evidence>
<protein>
    <recommendedName>
        <fullName evidence="8 9">6,7-dimethyl-8-ribityllumazine synthase</fullName>
        <shortName evidence="9">DMRL synthase</shortName>
        <shortName evidence="9">LS</shortName>
        <shortName evidence="9">Lumazine synthase</shortName>
        <ecNumber evidence="3 9">2.5.1.78</ecNumber>
    </recommendedName>
</protein>
<dbReference type="EC" id="2.5.1.78" evidence="3 9"/>
<feature type="binding site" evidence="9">
    <location>
        <position position="128"/>
    </location>
    <ligand>
        <name>(2S)-2-hydroxy-3-oxobutyl phosphate</name>
        <dbReference type="ChEBI" id="CHEBI:58830"/>
    </ligand>
</feature>
<keyword evidence="4 9" id="KW-0686">Riboflavin biosynthesis</keyword>
<dbReference type="GO" id="GO:0009231">
    <property type="term" value="P:riboflavin biosynthetic process"/>
    <property type="evidence" value="ECO:0007669"/>
    <property type="project" value="UniProtKB-UniRule"/>
</dbReference>
<dbReference type="PANTHER" id="PTHR21058">
    <property type="entry name" value="6,7-DIMETHYL-8-RIBITYLLUMAZINE SYNTHASE DMRL SYNTHASE LUMAZINE SYNTHASE"/>
    <property type="match status" value="1"/>
</dbReference>
<name>C6CEK5_DICC1</name>
<dbReference type="NCBIfam" id="NF000812">
    <property type="entry name" value="PRK00061.1-4"/>
    <property type="match status" value="1"/>
</dbReference>
<dbReference type="KEGG" id="dze:Dd1591_3089"/>
<dbReference type="RefSeq" id="WP_012770761.1">
    <property type="nucleotide sequence ID" value="NC_012912.1"/>
</dbReference>
<dbReference type="InterPro" id="IPR002180">
    <property type="entry name" value="LS/RS"/>
</dbReference>
<dbReference type="FunFam" id="3.40.50.960:FF:000001">
    <property type="entry name" value="6,7-dimethyl-8-ribityllumazine synthase"/>
    <property type="match status" value="1"/>
</dbReference>
<sequence>MNIIEGVVAAPNARVAIAIARFNHFINDSLLEGALDALKRIGQVKAENVTVVWVPGAYELPLTVRALANSQKYDAVVALGTVIRGGTAHFEFVAGECSSGLSHVAMNSDIPVAFGVLTTESIEQAIERAGTKAGNKGAEAALTALEMINVLHSIKSA</sequence>
<accession>C6CEK5</accession>
<dbReference type="eggNOG" id="COG0054">
    <property type="taxonomic scope" value="Bacteria"/>
</dbReference>
<evidence type="ECO:0000256" key="8">
    <source>
        <dbReference type="ARBA" id="ARBA00072606"/>
    </source>
</evidence>
<comment type="similarity">
    <text evidence="2 9">Belongs to the DMRL synthase family.</text>
</comment>
<evidence type="ECO:0000313" key="10">
    <source>
        <dbReference type="EMBL" id="ACT07911.1"/>
    </source>
</evidence>
<dbReference type="SUPFAM" id="SSF52121">
    <property type="entry name" value="Lumazine synthase"/>
    <property type="match status" value="1"/>
</dbReference>
<feature type="binding site" evidence="9">
    <location>
        <begin position="86"/>
        <end position="87"/>
    </location>
    <ligand>
        <name>(2S)-2-hydroxy-3-oxobutyl phosphate</name>
        <dbReference type="ChEBI" id="CHEBI:58830"/>
    </ligand>
</feature>
<dbReference type="EMBL" id="CP001655">
    <property type="protein sequence ID" value="ACT07911.1"/>
    <property type="molecule type" value="Genomic_DNA"/>
</dbReference>
<dbReference type="Proteomes" id="UP000002735">
    <property type="component" value="Chromosome"/>
</dbReference>
<evidence type="ECO:0000256" key="5">
    <source>
        <dbReference type="ARBA" id="ARBA00022679"/>
    </source>
</evidence>
<keyword evidence="5 9" id="KW-0808">Transferase</keyword>
<evidence type="ECO:0000256" key="9">
    <source>
        <dbReference type="HAMAP-Rule" id="MF_00178"/>
    </source>
</evidence>
<comment type="function">
    <text evidence="7 9">Catalyzes the formation of 6,7-dimethyl-8-ribityllumazine by condensation of 5-amino-6-(D-ribitylamino)uracil with 3,4-dihydroxy-2-butanone 4-phosphate. This is the penultimate step in the biosynthesis of riboflavin.</text>
</comment>
<feature type="binding site" evidence="9">
    <location>
        <position position="22"/>
    </location>
    <ligand>
        <name>5-amino-6-(D-ribitylamino)uracil</name>
        <dbReference type="ChEBI" id="CHEBI:15934"/>
    </ligand>
</feature>
<dbReference type="GeneID" id="45081146"/>
<feature type="active site" description="Proton donor" evidence="9">
    <location>
        <position position="89"/>
    </location>
</feature>
<dbReference type="Gene3D" id="3.40.50.960">
    <property type="entry name" value="Lumazine/riboflavin synthase"/>
    <property type="match status" value="1"/>
</dbReference>
<evidence type="ECO:0000256" key="1">
    <source>
        <dbReference type="ARBA" id="ARBA00004917"/>
    </source>
</evidence>
<dbReference type="AlphaFoldDB" id="C6CEK5"/>
<evidence type="ECO:0000256" key="6">
    <source>
        <dbReference type="ARBA" id="ARBA00048785"/>
    </source>
</evidence>
<evidence type="ECO:0000256" key="3">
    <source>
        <dbReference type="ARBA" id="ARBA00012664"/>
    </source>
</evidence>
<dbReference type="Pfam" id="PF00885">
    <property type="entry name" value="DMRL_synthase"/>
    <property type="match status" value="1"/>
</dbReference>
<feature type="binding site" evidence="9">
    <location>
        <position position="114"/>
    </location>
    <ligand>
        <name>5-amino-6-(D-ribitylamino)uracil</name>
        <dbReference type="ChEBI" id="CHEBI:15934"/>
    </ligand>
</feature>
<comment type="pathway">
    <text evidence="1 9">Cofactor biosynthesis; riboflavin biosynthesis; riboflavin from 2-hydroxy-3-oxobutyl phosphate and 5-amino-6-(D-ribitylamino)uracil: step 1/2.</text>
</comment>
<dbReference type="HOGENOM" id="CLU_089358_1_1_6"/>
<organism evidence="10 11">
    <name type="scientific">Dickeya chrysanthemi (strain Ech1591)</name>
    <name type="common">Dickeya zeae (strain Ech1591)</name>
    <dbReference type="NCBI Taxonomy" id="561229"/>
    <lineage>
        <taxon>Bacteria</taxon>
        <taxon>Pseudomonadati</taxon>
        <taxon>Pseudomonadota</taxon>
        <taxon>Gammaproteobacteria</taxon>
        <taxon>Enterobacterales</taxon>
        <taxon>Pectobacteriaceae</taxon>
        <taxon>Dickeya</taxon>
    </lineage>
</organism>
<dbReference type="PANTHER" id="PTHR21058:SF0">
    <property type="entry name" value="6,7-DIMETHYL-8-RIBITYLLUMAZINE SYNTHASE"/>
    <property type="match status" value="1"/>
</dbReference>
<dbReference type="GO" id="GO:0005829">
    <property type="term" value="C:cytosol"/>
    <property type="evidence" value="ECO:0007669"/>
    <property type="project" value="TreeGrafter"/>
</dbReference>
<gene>
    <name evidence="9" type="primary">ribH</name>
    <name evidence="10" type="ordered locus">Dd1591_3089</name>
</gene>
<dbReference type="InterPro" id="IPR036467">
    <property type="entry name" value="LS/RS_sf"/>
</dbReference>
<dbReference type="GO" id="GO:0009349">
    <property type="term" value="C:riboflavin synthase complex"/>
    <property type="evidence" value="ECO:0007669"/>
    <property type="project" value="UniProtKB-UniRule"/>
</dbReference>
<comment type="subunit">
    <text evidence="9">Forms an icosahedral capsid composed of 60 subunits, arranged as a dodecamer of pentamers.</text>
</comment>